<evidence type="ECO:0000256" key="6">
    <source>
        <dbReference type="ARBA" id="ARBA00031706"/>
    </source>
</evidence>
<evidence type="ECO:0000256" key="8">
    <source>
        <dbReference type="ARBA" id="ARBA00066213"/>
    </source>
</evidence>
<organism evidence="12 13">
    <name type="scientific">Phyllachora maydis</name>
    <dbReference type="NCBI Taxonomy" id="1825666"/>
    <lineage>
        <taxon>Eukaryota</taxon>
        <taxon>Fungi</taxon>
        <taxon>Dikarya</taxon>
        <taxon>Ascomycota</taxon>
        <taxon>Pezizomycotina</taxon>
        <taxon>Sordariomycetes</taxon>
        <taxon>Sordariomycetidae</taxon>
        <taxon>Phyllachorales</taxon>
        <taxon>Phyllachoraceae</taxon>
        <taxon>Phyllachora</taxon>
    </lineage>
</organism>
<dbReference type="AlphaFoldDB" id="A0AAD9I5Q0"/>
<dbReference type="GO" id="GO:0097550">
    <property type="term" value="C:transcription preinitiation complex"/>
    <property type="evidence" value="ECO:0007669"/>
    <property type="project" value="TreeGrafter"/>
</dbReference>
<evidence type="ECO:0000256" key="9">
    <source>
        <dbReference type="PROSITE-ProRule" id="PRU00469"/>
    </source>
</evidence>
<proteinExistence type="inferred from homology"/>
<dbReference type="InterPro" id="IPR023486">
    <property type="entry name" value="TFIIB_CS"/>
</dbReference>
<dbReference type="PANTHER" id="PTHR11618:SF13">
    <property type="entry name" value="TRANSCRIPTION INITIATION FACTOR IIB"/>
    <property type="match status" value="1"/>
</dbReference>
<dbReference type="SMART" id="SM00385">
    <property type="entry name" value="CYCLIN"/>
    <property type="match status" value="2"/>
</dbReference>
<dbReference type="Pfam" id="PF08271">
    <property type="entry name" value="Zn_Ribbon_TF"/>
    <property type="match status" value="1"/>
</dbReference>
<evidence type="ECO:0000256" key="3">
    <source>
        <dbReference type="ARBA" id="ARBA00022737"/>
    </source>
</evidence>
<comment type="subunit">
    <text evidence="8">Associates with TFIID-IIA (DA complex) to form TFIID-IIA-IIB (DAB-complex) which is then recognized by polymerase II.</text>
</comment>
<comment type="caution">
    <text evidence="12">The sequence shown here is derived from an EMBL/GenBank/DDBJ whole genome shotgun (WGS) entry which is preliminary data.</text>
</comment>
<comment type="similarity">
    <text evidence="1">Belongs to the TFIIB family.</text>
</comment>
<dbReference type="PROSITE" id="PS50114">
    <property type="entry name" value="GATA_ZN_FINGER_2"/>
    <property type="match status" value="1"/>
</dbReference>
<evidence type="ECO:0000256" key="4">
    <source>
        <dbReference type="ARBA" id="ARBA00023015"/>
    </source>
</evidence>
<dbReference type="GO" id="GO:0008270">
    <property type="term" value="F:zinc ion binding"/>
    <property type="evidence" value="ECO:0007669"/>
    <property type="project" value="UniProtKB-KW"/>
</dbReference>
<dbReference type="Gene3D" id="1.10.472.10">
    <property type="entry name" value="Cyclin-like"/>
    <property type="match status" value="1"/>
</dbReference>
<dbReference type="SUPFAM" id="SSF57783">
    <property type="entry name" value="Zinc beta-ribbon"/>
    <property type="match status" value="1"/>
</dbReference>
<dbReference type="PANTHER" id="PTHR11618">
    <property type="entry name" value="TRANSCRIPTION INITIATION FACTOR IIB-RELATED"/>
    <property type="match status" value="1"/>
</dbReference>
<gene>
    <name evidence="12" type="ORF">P8C59_006039</name>
</gene>
<dbReference type="SUPFAM" id="SSF47954">
    <property type="entry name" value="Cyclin-like"/>
    <property type="match status" value="2"/>
</dbReference>
<keyword evidence="9" id="KW-0479">Metal-binding</keyword>
<dbReference type="InterPro" id="IPR000812">
    <property type="entry name" value="TFIIB"/>
</dbReference>
<evidence type="ECO:0000256" key="1">
    <source>
        <dbReference type="ARBA" id="ARBA00010857"/>
    </source>
</evidence>
<comment type="function">
    <text evidence="7">General factor that plays a major role in the activation of eukaryotic genes transcribed by RNA polymerase II.</text>
</comment>
<evidence type="ECO:0000313" key="12">
    <source>
        <dbReference type="EMBL" id="KAK2071633.1"/>
    </source>
</evidence>
<dbReference type="FunFam" id="1.10.472.10:FF:000141">
    <property type="entry name" value="Transcription initiation factor IIB"/>
    <property type="match status" value="1"/>
</dbReference>
<dbReference type="GO" id="GO:0005634">
    <property type="term" value="C:nucleus"/>
    <property type="evidence" value="ECO:0007669"/>
    <property type="project" value="TreeGrafter"/>
</dbReference>
<keyword evidence="9" id="KW-0862">Zinc</keyword>
<dbReference type="FunFam" id="1.10.472.170:FF:000001">
    <property type="entry name" value="Transcription initiation factor IIB"/>
    <property type="match status" value="1"/>
</dbReference>
<protein>
    <recommendedName>
        <fullName evidence="2">Transcription initiation factor IIB</fullName>
    </recommendedName>
    <alternativeName>
        <fullName evidence="6">General transcription factor TFIIB</fullName>
    </alternativeName>
</protein>
<dbReference type="PROSITE" id="PS51134">
    <property type="entry name" value="ZF_TFIIB"/>
    <property type="match status" value="1"/>
</dbReference>
<dbReference type="InterPro" id="IPR036915">
    <property type="entry name" value="Cyclin-like_sf"/>
</dbReference>
<dbReference type="GO" id="GO:0043565">
    <property type="term" value="F:sequence-specific DNA binding"/>
    <property type="evidence" value="ECO:0007669"/>
    <property type="project" value="InterPro"/>
</dbReference>
<evidence type="ECO:0000256" key="7">
    <source>
        <dbReference type="ARBA" id="ARBA00056616"/>
    </source>
</evidence>
<dbReference type="Gene3D" id="1.10.472.170">
    <property type="match status" value="1"/>
</dbReference>
<accession>A0AAD9I5Q0</accession>
<dbReference type="InterPro" id="IPR013137">
    <property type="entry name" value="Znf_TFIIB"/>
</dbReference>
<feature type="domain" description="GATA-type" evidence="10">
    <location>
        <begin position="14"/>
        <end position="51"/>
    </location>
</feature>
<dbReference type="InterPro" id="IPR000679">
    <property type="entry name" value="Znf_GATA"/>
</dbReference>
<dbReference type="Pfam" id="PF00382">
    <property type="entry name" value="TFIIB"/>
    <property type="match status" value="2"/>
</dbReference>
<keyword evidence="4" id="KW-0805">Transcription regulation</keyword>
<dbReference type="GO" id="GO:0006355">
    <property type="term" value="P:regulation of DNA-templated transcription"/>
    <property type="evidence" value="ECO:0007669"/>
    <property type="project" value="InterPro"/>
</dbReference>
<sequence>MDGDKQGGEYQEDLTENLICRNCREDPPNLIEEAAAGDIVCTSCGTVLQGHVVDLGSEWRTFSNDDQGNDDPSRVGQAPDELFDGDQLVTTIGYNANNRSKAARALTKAQQSMNNDKNAKALMAAYRDIATLCETLNAGQQVASSAKQIYKQVDDAKFLRGKSQEAIIAGCIFVSCRKLNVARTFREIFSLTSVPKKEIGRVFKSLENFLGKSAETKTTPGTSGKYEATKATKASDLIVRYCNLLRFRNNSRIENVARALAEEKIEALAGRSPLSVAAACIYMACHLMGEPRSLKDAGNIAGVSDGTVKTAYRFLYAVKDEIVKPAWLADGGKMENLPAN</sequence>
<evidence type="ECO:0000259" key="11">
    <source>
        <dbReference type="PROSITE" id="PS51134"/>
    </source>
</evidence>
<dbReference type="EMBL" id="JAQQPM010000005">
    <property type="protein sequence ID" value="KAK2071633.1"/>
    <property type="molecule type" value="Genomic_DNA"/>
</dbReference>
<dbReference type="InterPro" id="IPR013150">
    <property type="entry name" value="TFIIB_cyclin"/>
</dbReference>
<dbReference type="PRINTS" id="PR00685">
    <property type="entry name" value="TIFACTORIIB"/>
</dbReference>
<dbReference type="GO" id="GO:0016251">
    <property type="term" value="F:RNA polymerase II general transcription initiation factor activity"/>
    <property type="evidence" value="ECO:0007669"/>
    <property type="project" value="TreeGrafter"/>
</dbReference>
<evidence type="ECO:0000256" key="5">
    <source>
        <dbReference type="ARBA" id="ARBA00023163"/>
    </source>
</evidence>
<dbReference type="Proteomes" id="UP001217918">
    <property type="component" value="Unassembled WGS sequence"/>
</dbReference>
<keyword evidence="9" id="KW-0863">Zinc-finger</keyword>
<keyword evidence="3" id="KW-0677">Repeat</keyword>
<reference evidence="12" key="1">
    <citation type="journal article" date="2023" name="Mol. Plant Microbe Interact.">
        <title>Elucidating the Obligate Nature and Biological Capacity of an Invasive Fungal Corn Pathogen.</title>
        <authorList>
            <person name="MacCready J.S."/>
            <person name="Roggenkamp E.M."/>
            <person name="Gdanetz K."/>
            <person name="Chilvers M.I."/>
        </authorList>
    </citation>
    <scope>NUCLEOTIDE SEQUENCE</scope>
    <source>
        <strain evidence="12">PM02</strain>
    </source>
</reference>
<keyword evidence="5" id="KW-0804">Transcription</keyword>
<dbReference type="GO" id="GO:0051123">
    <property type="term" value="P:RNA polymerase II preinitiation complex assembly"/>
    <property type="evidence" value="ECO:0007669"/>
    <property type="project" value="UniProtKB-ARBA"/>
</dbReference>
<evidence type="ECO:0000313" key="13">
    <source>
        <dbReference type="Proteomes" id="UP001217918"/>
    </source>
</evidence>
<evidence type="ECO:0000259" key="10">
    <source>
        <dbReference type="PROSITE" id="PS50114"/>
    </source>
</evidence>
<keyword evidence="13" id="KW-1185">Reference proteome</keyword>
<name>A0AAD9I5Q0_9PEZI</name>
<dbReference type="CDD" id="cd20551">
    <property type="entry name" value="CYCLIN_TFIIB_rpt1"/>
    <property type="match status" value="1"/>
</dbReference>
<dbReference type="GO" id="GO:0017025">
    <property type="term" value="F:TBP-class protein binding"/>
    <property type="evidence" value="ECO:0007669"/>
    <property type="project" value="InterPro"/>
</dbReference>
<feature type="domain" description="TFIIB-type" evidence="11">
    <location>
        <begin position="16"/>
        <end position="49"/>
    </location>
</feature>
<dbReference type="InterPro" id="IPR013763">
    <property type="entry name" value="Cyclin-like_dom"/>
</dbReference>
<evidence type="ECO:0000256" key="2">
    <source>
        <dbReference type="ARBA" id="ARBA00013932"/>
    </source>
</evidence>
<dbReference type="PROSITE" id="PS00782">
    <property type="entry name" value="TFIIB"/>
    <property type="match status" value="2"/>
</dbReference>